<dbReference type="HAMAP" id="MF_00044">
    <property type="entry name" value="Asp_tRNA_synth_type1"/>
    <property type="match status" value="1"/>
</dbReference>
<feature type="site" description="Important for tRNA non-discrimination" evidence="7">
    <location>
        <position position="81"/>
    </location>
</feature>
<reference evidence="10 11" key="1">
    <citation type="submission" date="2014-12" db="EMBL/GenBank/DDBJ databases">
        <title>Comparative genomics of the lactic acid bacteria isolated from the honey bee gut.</title>
        <authorList>
            <person name="Ellegaard K.M."/>
            <person name="Tamarit D."/>
            <person name="Javelind E."/>
            <person name="Olofsson T."/>
            <person name="Andersson S.G."/>
            <person name="Vasquez A."/>
        </authorList>
    </citation>
    <scope>NUCLEOTIDE SEQUENCE [LARGE SCALE GENOMIC DNA]</scope>
    <source>
        <strain evidence="10 11">Bin2</strain>
    </source>
</reference>
<evidence type="ECO:0000256" key="6">
    <source>
        <dbReference type="ARBA" id="ARBA00023146"/>
    </source>
</evidence>
<dbReference type="PANTHER" id="PTHR22594">
    <property type="entry name" value="ASPARTYL/LYSYL-TRNA SYNTHETASE"/>
    <property type="match status" value="1"/>
</dbReference>
<dbReference type="InterPro" id="IPR004364">
    <property type="entry name" value="Aa-tRNA-synt_II"/>
</dbReference>
<dbReference type="CDD" id="cd00777">
    <property type="entry name" value="AspRS_core"/>
    <property type="match status" value="1"/>
</dbReference>
<dbReference type="PROSITE" id="PS50862">
    <property type="entry name" value="AA_TRNA_LIGASE_II"/>
    <property type="match status" value="1"/>
</dbReference>
<evidence type="ECO:0000256" key="5">
    <source>
        <dbReference type="ARBA" id="ARBA00022917"/>
    </source>
</evidence>
<comment type="subunit">
    <text evidence="7">Homodimer.</text>
</comment>
<protein>
    <recommendedName>
        <fullName evidence="7">Aspartate--tRNA(Asp/Asn) ligase</fullName>
        <ecNumber evidence="7">6.1.1.23</ecNumber>
    </recommendedName>
    <alternativeName>
        <fullName evidence="7">Aspartyl-tRNA synthetase</fullName>
        <shortName evidence="7">AspRS</shortName>
    </alternativeName>
    <alternativeName>
        <fullName evidence="7">Non-discriminating aspartyl-tRNA synthetase</fullName>
        <shortName evidence="7">ND-AspRS</shortName>
    </alternativeName>
</protein>
<evidence type="ECO:0000256" key="3">
    <source>
        <dbReference type="ARBA" id="ARBA00022741"/>
    </source>
</evidence>
<dbReference type="InterPro" id="IPR006195">
    <property type="entry name" value="aa-tRNA-synth_II"/>
</dbReference>
<dbReference type="InterPro" id="IPR045864">
    <property type="entry name" value="aa-tRNA-synth_II/BPL/LPL"/>
</dbReference>
<dbReference type="SUPFAM" id="SSF55681">
    <property type="entry name" value="Class II aaRS and biotin synthetases"/>
    <property type="match status" value="1"/>
</dbReference>
<comment type="function">
    <text evidence="7">Aspartyl-tRNA synthetase with relaxed tRNA specificity since it is able to aspartylate not only its cognate tRNA(Asp) but also tRNA(Asn). Reaction proceeds in two steps: L-aspartate is first activated by ATP to form Asp-AMP and then transferred to the acceptor end of tRNA(Asp/Asn).</text>
</comment>
<dbReference type="NCBIfam" id="TIGR00459">
    <property type="entry name" value="aspS_bact"/>
    <property type="match status" value="1"/>
</dbReference>
<dbReference type="GO" id="GO:0004815">
    <property type="term" value="F:aspartate-tRNA ligase activity"/>
    <property type="evidence" value="ECO:0007669"/>
    <property type="project" value="UniProtKB-UniRule"/>
</dbReference>
<comment type="similarity">
    <text evidence="1 7">Belongs to the class-II aminoacyl-tRNA synthetase family. Type 1 subfamily.</text>
</comment>
<dbReference type="Pfam" id="PF00152">
    <property type="entry name" value="tRNA-synt_2"/>
    <property type="match status" value="1"/>
</dbReference>
<keyword evidence="4 7" id="KW-0067">ATP-binding</keyword>
<dbReference type="Gene3D" id="3.30.930.10">
    <property type="entry name" value="Bira Bifunctional Protein, Domain 2"/>
    <property type="match status" value="1"/>
</dbReference>
<evidence type="ECO:0000256" key="8">
    <source>
        <dbReference type="SAM" id="MobiDB-lite"/>
    </source>
</evidence>
<dbReference type="GO" id="GO:0006422">
    <property type="term" value="P:aspartyl-tRNA aminoacylation"/>
    <property type="evidence" value="ECO:0007669"/>
    <property type="project" value="UniProtKB-UniRule"/>
</dbReference>
<dbReference type="Pfam" id="PF01336">
    <property type="entry name" value="tRNA_anti-codon"/>
    <property type="match status" value="1"/>
</dbReference>
<feature type="region of interest" description="Disordered" evidence="8">
    <location>
        <begin position="564"/>
        <end position="600"/>
    </location>
</feature>
<evidence type="ECO:0000256" key="1">
    <source>
        <dbReference type="ARBA" id="ARBA00006303"/>
    </source>
</evidence>
<feature type="region of interest" description="Aspartate" evidence="7">
    <location>
        <begin position="204"/>
        <end position="207"/>
    </location>
</feature>
<dbReference type="InterPro" id="IPR047089">
    <property type="entry name" value="Asp-tRNA-ligase_1_N"/>
</dbReference>
<dbReference type="GO" id="GO:0050560">
    <property type="term" value="F:aspartate-tRNA(Asn) ligase activity"/>
    <property type="evidence" value="ECO:0007669"/>
    <property type="project" value="UniProtKB-EC"/>
</dbReference>
<dbReference type="SUPFAM" id="SSF50249">
    <property type="entry name" value="Nucleic acid-binding proteins"/>
    <property type="match status" value="1"/>
</dbReference>
<keyword evidence="6 7" id="KW-0030">Aminoacyl-tRNA synthetase</keyword>
<dbReference type="NCBIfam" id="NF001750">
    <property type="entry name" value="PRK00476.1"/>
    <property type="match status" value="1"/>
</dbReference>
<comment type="caution">
    <text evidence="10">The sequence shown here is derived from an EMBL/GenBank/DDBJ whole genome shotgun (WGS) entry which is preliminary data.</text>
</comment>
<dbReference type="InterPro" id="IPR002312">
    <property type="entry name" value="Asp/Asn-tRNA-synth_IIb"/>
</dbReference>
<feature type="binding site" evidence="7">
    <location>
        <position position="226"/>
    </location>
    <ligand>
        <name>L-aspartate</name>
        <dbReference type="ChEBI" id="CHEBI:29991"/>
    </ligand>
</feature>
<dbReference type="OrthoDB" id="9802326at2"/>
<dbReference type="InterPro" id="IPR004365">
    <property type="entry name" value="NA-bd_OB_tRNA"/>
</dbReference>
<feature type="binding site" evidence="7">
    <location>
        <begin position="543"/>
        <end position="546"/>
    </location>
    <ligand>
        <name>ATP</name>
        <dbReference type="ChEBI" id="CHEBI:30616"/>
    </ligand>
</feature>
<feature type="binding site" evidence="7">
    <location>
        <position position="498"/>
    </location>
    <ligand>
        <name>L-aspartate</name>
        <dbReference type="ChEBI" id="CHEBI:29991"/>
    </ligand>
</feature>
<organism evidence="10 11">
    <name type="scientific">Bifidobacterium asteroides</name>
    <dbReference type="NCBI Taxonomy" id="1684"/>
    <lineage>
        <taxon>Bacteria</taxon>
        <taxon>Bacillati</taxon>
        <taxon>Actinomycetota</taxon>
        <taxon>Actinomycetes</taxon>
        <taxon>Bifidobacteriales</taxon>
        <taxon>Bifidobacteriaceae</taxon>
        <taxon>Bifidobacterium</taxon>
    </lineage>
</organism>
<dbReference type="InterPro" id="IPR004524">
    <property type="entry name" value="Asp-tRNA-ligase_1"/>
</dbReference>
<evidence type="ECO:0000313" key="10">
    <source>
        <dbReference type="EMBL" id="KJY51543.1"/>
    </source>
</evidence>
<feature type="compositionally biased region" description="Acidic residues" evidence="8">
    <location>
        <begin position="590"/>
        <end position="600"/>
    </location>
</feature>
<dbReference type="PATRIC" id="fig|1684.4.peg.652"/>
<dbReference type="InterPro" id="IPR012340">
    <property type="entry name" value="NA-bd_OB-fold"/>
</dbReference>
<evidence type="ECO:0000259" key="9">
    <source>
        <dbReference type="PROSITE" id="PS50862"/>
    </source>
</evidence>
<accession>A0A0F4KZY0</accession>
<comment type="catalytic activity">
    <reaction evidence="7">
        <text>tRNA(Asx) + L-aspartate + ATP = L-aspartyl-tRNA(Asx) + AMP + diphosphate</text>
        <dbReference type="Rhea" id="RHEA:18349"/>
        <dbReference type="Rhea" id="RHEA-COMP:9710"/>
        <dbReference type="Rhea" id="RHEA-COMP:9711"/>
        <dbReference type="ChEBI" id="CHEBI:29991"/>
        <dbReference type="ChEBI" id="CHEBI:30616"/>
        <dbReference type="ChEBI" id="CHEBI:33019"/>
        <dbReference type="ChEBI" id="CHEBI:78442"/>
        <dbReference type="ChEBI" id="CHEBI:78516"/>
        <dbReference type="ChEBI" id="CHEBI:456215"/>
        <dbReference type="EC" id="6.1.1.23"/>
    </reaction>
</comment>
<feature type="domain" description="Aminoacyl-transfer RNA synthetases class-II family profile" evidence="9">
    <location>
        <begin position="147"/>
        <end position="564"/>
    </location>
</feature>
<sequence>MGQSAYRTSYATDVTQDMVGRQVTVAGWVDRRRDHGGVAFIDLRDRSGLVQIVIYDEEEARPLRSEYVIQVTGKVRERPEGNDNEHLSTGHIEIVADKIEVLAKSAALPFQVSTALENEAENKLPGEDVRLRYRYLDLRRPSMQRNIRLRAAMNRAARAALDKMDFCEIETPTLIKSTPEGARDFLVPARLVPGSWYALPQSPQLLKQLLMVGGFERYYQIARCYRDEDFRADRQPEFTQLDIEMSFASQEDVMAMAEQVIAEVWKAAGFEVTLPIPRISWQEAMDKYGSDKPDLRFGNPIVELTEYFKDTPFRVFQAPYVGAVVYQGAANLPRRQFDAWQEWARQRGAKGLAYVQFTGDGTLKGPVAKNLSDAERQGLKEAVGASDGDAVFFAAGPREASQTLLGAARVEIARRQGLLKPDEFALTWVVDFPLFKPTDDPDDDDVAVGHSKWTSMHHPFTMPSADWIDRFDEDPEHAMSDSYDIVCNGEEMGGGSVRIHRDDIQDRIFKVLGIGPEEAQEKFGFLLDAFKYGAPPHAGIAFGWDRTAQILTGADSIRDVIAFPKSGGGQDPMTGAPAPISDQQRAETGVDWDPDEEDAD</sequence>
<keyword evidence="2 7" id="KW-0436">Ligase</keyword>
<proteinExistence type="inferred from homology"/>
<comment type="subcellular location">
    <subcellularLocation>
        <location evidence="7">Cytoplasm</location>
    </subcellularLocation>
</comment>
<dbReference type="PANTHER" id="PTHR22594:SF5">
    <property type="entry name" value="ASPARTATE--TRNA LIGASE, MITOCHONDRIAL"/>
    <property type="match status" value="1"/>
</dbReference>
<dbReference type="CDD" id="cd04317">
    <property type="entry name" value="EcAspRS_like_N"/>
    <property type="match status" value="1"/>
</dbReference>
<dbReference type="EMBL" id="JWME01000007">
    <property type="protein sequence ID" value="KJY51543.1"/>
    <property type="molecule type" value="Genomic_DNA"/>
</dbReference>
<keyword evidence="5 7" id="KW-0648">Protein biosynthesis</keyword>
<dbReference type="SUPFAM" id="SSF55261">
    <property type="entry name" value="GAD domain-like"/>
    <property type="match status" value="1"/>
</dbReference>
<dbReference type="GO" id="GO:0005524">
    <property type="term" value="F:ATP binding"/>
    <property type="evidence" value="ECO:0007669"/>
    <property type="project" value="UniProtKB-UniRule"/>
</dbReference>
<keyword evidence="7" id="KW-0963">Cytoplasm</keyword>
<dbReference type="EC" id="6.1.1.23" evidence="7"/>
<dbReference type="GO" id="GO:0005737">
    <property type="term" value="C:cytoplasm"/>
    <property type="evidence" value="ECO:0007669"/>
    <property type="project" value="UniProtKB-SubCell"/>
</dbReference>
<feature type="binding site" evidence="7">
    <location>
        <begin position="226"/>
        <end position="228"/>
    </location>
    <ligand>
        <name>ATP</name>
        <dbReference type="ChEBI" id="CHEBI:30616"/>
    </ligand>
</feature>
<dbReference type="PRINTS" id="PR01042">
    <property type="entry name" value="TRNASYNTHASP"/>
</dbReference>
<evidence type="ECO:0000256" key="4">
    <source>
        <dbReference type="ARBA" id="ARBA00022840"/>
    </source>
</evidence>
<dbReference type="InterPro" id="IPR004115">
    <property type="entry name" value="GAD-like_sf"/>
</dbReference>
<feature type="binding site" evidence="7">
    <location>
        <position position="235"/>
    </location>
    <ligand>
        <name>ATP</name>
        <dbReference type="ChEBI" id="CHEBI:30616"/>
    </ligand>
</feature>
<feature type="binding site" evidence="7">
    <location>
        <position position="457"/>
    </location>
    <ligand>
        <name>L-aspartate</name>
        <dbReference type="ChEBI" id="CHEBI:29991"/>
    </ligand>
</feature>
<evidence type="ECO:0000256" key="7">
    <source>
        <dbReference type="HAMAP-Rule" id="MF_00044"/>
    </source>
</evidence>
<evidence type="ECO:0000313" key="11">
    <source>
        <dbReference type="Proteomes" id="UP000033648"/>
    </source>
</evidence>
<evidence type="ECO:0000256" key="2">
    <source>
        <dbReference type="ARBA" id="ARBA00022598"/>
    </source>
</evidence>
<name>A0A0F4KZY0_9BIFI</name>
<dbReference type="InterPro" id="IPR029351">
    <property type="entry name" value="GAD_dom"/>
</dbReference>
<dbReference type="Pfam" id="PF02938">
    <property type="entry name" value="GAD"/>
    <property type="match status" value="1"/>
</dbReference>
<dbReference type="Proteomes" id="UP000033648">
    <property type="component" value="Unassembled WGS sequence"/>
</dbReference>
<keyword evidence="3 7" id="KW-0547">Nucleotide-binding</keyword>
<dbReference type="Gene3D" id="3.30.1360.30">
    <property type="entry name" value="GAD-like domain"/>
    <property type="match status" value="1"/>
</dbReference>
<dbReference type="Gene3D" id="2.40.50.140">
    <property type="entry name" value="Nucleic acid-binding proteins"/>
    <property type="match status" value="1"/>
</dbReference>
<feature type="binding site" evidence="7">
    <location>
        <position position="180"/>
    </location>
    <ligand>
        <name>L-aspartate</name>
        <dbReference type="ChEBI" id="CHEBI:29991"/>
    </ligand>
</feature>
<feature type="site" description="Important for tRNA non-discrimination" evidence="7">
    <location>
        <position position="35"/>
    </location>
</feature>
<feature type="binding site" evidence="7">
    <location>
        <position position="491"/>
    </location>
    <ligand>
        <name>ATP</name>
        <dbReference type="ChEBI" id="CHEBI:30616"/>
    </ligand>
</feature>
<gene>
    <name evidence="7 10" type="primary">aspS</name>
    <name evidence="10" type="ORF">JF69_06020</name>
</gene>
<dbReference type="AlphaFoldDB" id="A0A0F4KZY0"/>
<dbReference type="InterPro" id="IPR047090">
    <property type="entry name" value="AspRS_core"/>
</dbReference>
<dbReference type="GO" id="GO:0003676">
    <property type="term" value="F:nucleic acid binding"/>
    <property type="evidence" value="ECO:0007669"/>
    <property type="project" value="InterPro"/>
</dbReference>